<dbReference type="EMBL" id="JABFAD010000001">
    <property type="protein sequence ID" value="MBA0790121.1"/>
    <property type="molecule type" value="Genomic_DNA"/>
</dbReference>
<gene>
    <name evidence="1" type="ORF">Gohar_014788</name>
</gene>
<keyword evidence="2" id="KW-1185">Reference proteome</keyword>
<dbReference type="OrthoDB" id="993965at2759"/>
<proteinExistence type="predicted"/>
<evidence type="ECO:0008006" key="3">
    <source>
        <dbReference type="Google" id="ProtNLM"/>
    </source>
</evidence>
<evidence type="ECO:0000313" key="2">
    <source>
        <dbReference type="Proteomes" id="UP000593560"/>
    </source>
</evidence>
<protein>
    <recommendedName>
        <fullName evidence="3">DUF4283 domain-containing protein</fullName>
    </recommendedName>
</protein>
<dbReference type="PANTHER" id="PTHR31286">
    <property type="entry name" value="GLYCINE-RICH CELL WALL STRUCTURAL PROTEIN 1.8-LIKE"/>
    <property type="match status" value="1"/>
</dbReference>
<name>A0A7J9FY97_9ROSI</name>
<dbReference type="PANTHER" id="PTHR31286:SF173">
    <property type="entry name" value="DUF4283 DOMAIN-CONTAINING PROTEIN"/>
    <property type="match status" value="1"/>
</dbReference>
<dbReference type="InterPro" id="IPR040256">
    <property type="entry name" value="At4g02000-like"/>
</dbReference>
<dbReference type="AlphaFoldDB" id="A0A7J9FY97"/>
<comment type="caution">
    <text evidence="1">The sequence shown here is derived from an EMBL/GenBank/DDBJ whole genome shotgun (WGS) entry which is preliminary data.</text>
</comment>
<organism evidence="1 2">
    <name type="scientific">Gossypium harknessii</name>
    <dbReference type="NCBI Taxonomy" id="34285"/>
    <lineage>
        <taxon>Eukaryota</taxon>
        <taxon>Viridiplantae</taxon>
        <taxon>Streptophyta</taxon>
        <taxon>Embryophyta</taxon>
        <taxon>Tracheophyta</taxon>
        <taxon>Spermatophyta</taxon>
        <taxon>Magnoliopsida</taxon>
        <taxon>eudicotyledons</taxon>
        <taxon>Gunneridae</taxon>
        <taxon>Pentapetalae</taxon>
        <taxon>rosids</taxon>
        <taxon>malvids</taxon>
        <taxon>Malvales</taxon>
        <taxon>Malvaceae</taxon>
        <taxon>Malvoideae</taxon>
        <taxon>Gossypium</taxon>
    </lineage>
</organism>
<sequence length="105" mass="11542">MKVVTWIRLSGLLATMYKTSSLKGIGEMIGSMIMIDYKTDNSGRGRFAKMAINIDLSKPLILKAINKVKALYCGLLAEFTMSEFSGKNVESSKHEGDGFIMGVIE</sequence>
<reference evidence="1 2" key="1">
    <citation type="journal article" date="2019" name="Genome Biol. Evol.">
        <title>Insights into the evolution of the New World diploid cottons (Gossypium, subgenus Houzingenia) based on genome sequencing.</title>
        <authorList>
            <person name="Grover C.E."/>
            <person name="Arick M.A. 2nd"/>
            <person name="Thrash A."/>
            <person name="Conover J.L."/>
            <person name="Sanders W.S."/>
            <person name="Peterson D.G."/>
            <person name="Frelichowski J.E."/>
            <person name="Scheffler J.A."/>
            <person name="Scheffler B.E."/>
            <person name="Wendel J.F."/>
        </authorList>
    </citation>
    <scope>NUCLEOTIDE SEQUENCE [LARGE SCALE GENOMIC DNA]</scope>
    <source>
        <strain evidence="1">0</strain>
        <tissue evidence="1">Leaf</tissue>
    </source>
</reference>
<dbReference type="Proteomes" id="UP000593560">
    <property type="component" value="Unassembled WGS sequence"/>
</dbReference>
<evidence type="ECO:0000313" key="1">
    <source>
        <dbReference type="EMBL" id="MBA0790121.1"/>
    </source>
</evidence>
<accession>A0A7J9FY97</accession>